<accession>A0A6B0UHB7</accession>
<name>A0A6B0UHB7_IXORI</name>
<sequence>MLWQSSMPLWCLPTCSSLQYSRVSGRVLGQWPVASTKAFLRLIQLVRYSGTGILKYEHWEGSIFCRSQSPKVTKATCFSGGPRRPSLHIHSWNFSRTSSKKGCSSTIS</sequence>
<dbReference type="AlphaFoldDB" id="A0A6B0UHB7"/>
<evidence type="ECO:0000313" key="1">
    <source>
        <dbReference type="EMBL" id="MXU89470.1"/>
    </source>
</evidence>
<dbReference type="EMBL" id="GIFC01007387">
    <property type="protein sequence ID" value="MXU89470.1"/>
    <property type="molecule type" value="Transcribed_RNA"/>
</dbReference>
<organism evidence="1">
    <name type="scientific">Ixodes ricinus</name>
    <name type="common">Common tick</name>
    <name type="synonym">Acarus ricinus</name>
    <dbReference type="NCBI Taxonomy" id="34613"/>
    <lineage>
        <taxon>Eukaryota</taxon>
        <taxon>Metazoa</taxon>
        <taxon>Ecdysozoa</taxon>
        <taxon>Arthropoda</taxon>
        <taxon>Chelicerata</taxon>
        <taxon>Arachnida</taxon>
        <taxon>Acari</taxon>
        <taxon>Parasitiformes</taxon>
        <taxon>Ixodida</taxon>
        <taxon>Ixodoidea</taxon>
        <taxon>Ixodidae</taxon>
        <taxon>Ixodinae</taxon>
        <taxon>Ixodes</taxon>
    </lineage>
</organism>
<protein>
    <submittedName>
        <fullName evidence="1">Putative secreted protein</fullName>
    </submittedName>
</protein>
<proteinExistence type="predicted"/>
<reference evidence="1" key="1">
    <citation type="submission" date="2019-12" db="EMBL/GenBank/DDBJ databases">
        <title>An insight into the sialome of adult female Ixodes ricinus ticks feeding for 6 days.</title>
        <authorList>
            <person name="Perner J."/>
            <person name="Ribeiro J.M.C."/>
        </authorList>
    </citation>
    <scope>NUCLEOTIDE SEQUENCE</scope>
    <source>
        <strain evidence="1">Semi-engorged</strain>
        <tissue evidence="1">Salivary glands</tissue>
    </source>
</reference>